<evidence type="ECO:0000256" key="1">
    <source>
        <dbReference type="ARBA" id="ARBA00005046"/>
    </source>
</evidence>
<evidence type="ECO:0008006" key="6">
    <source>
        <dbReference type="Google" id="ProtNLM"/>
    </source>
</evidence>
<dbReference type="PANTHER" id="PTHR33359:SF1">
    <property type="entry name" value="MOLYBDOPTERIN SYNTHASE SULFUR CARRIER SUBUNIT"/>
    <property type="match status" value="1"/>
</dbReference>
<proteinExistence type="predicted"/>
<dbReference type="GO" id="GO:0000166">
    <property type="term" value="F:nucleotide binding"/>
    <property type="evidence" value="ECO:0007669"/>
    <property type="project" value="UniProtKB-KW"/>
</dbReference>
<dbReference type="EMBL" id="HBIV01000970">
    <property type="protein sequence ID" value="CAE0644431.1"/>
    <property type="molecule type" value="Transcribed_RNA"/>
</dbReference>
<evidence type="ECO:0000256" key="3">
    <source>
        <dbReference type="ARBA" id="ARBA00023150"/>
    </source>
</evidence>
<organism evidence="5">
    <name type="scientific">Lotharella globosa</name>
    <dbReference type="NCBI Taxonomy" id="91324"/>
    <lineage>
        <taxon>Eukaryota</taxon>
        <taxon>Sar</taxon>
        <taxon>Rhizaria</taxon>
        <taxon>Cercozoa</taxon>
        <taxon>Chlorarachniophyceae</taxon>
        <taxon>Lotharella</taxon>
    </lineage>
</organism>
<evidence type="ECO:0000313" key="5">
    <source>
        <dbReference type="EMBL" id="CAE0644435.1"/>
    </source>
</evidence>
<dbReference type="EMBL" id="HBIV01000972">
    <property type="protein sequence ID" value="CAE0644435.1"/>
    <property type="molecule type" value="Transcribed_RNA"/>
</dbReference>
<dbReference type="CDD" id="cd00754">
    <property type="entry name" value="Ubl_MoaD"/>
    <property type="match status" value="1"/>
</dbReference>
<dbReference type="GO" id="GO:0006777">
    <property type="term" value="P:Mo-molybdopterin cofactor biosynthetic process"/>
    <property type="evidence" value="ECO:0007669"/>
    <property type="project" value="UniProtKB-KW"/>
</dbReference>
<sequence length="126" mass="13964">MVQCTLAFKTPPFATFSSVSNTETRCSVSKCGNTESRMEEKALLKVEVLFFAACREITGVEKIELKVEEKTTIKTFVADVVKKYPKIGKMMDNMVLSVNLEYTDPNSEQTLKDADKVAFIPPISGG</sequence>
<dbReference type="InterPro" id="IPR044672">
    <property type="entry name" value="MOCS2A"/>
</dbReference>
<dbReference type="UniPathway" id="UPA00344"/>
<dbReference type="InterPro" id="IPR012675">
    <property type="entry name" value="Beta-grasp_dom_sf"/>
</dbReference>
<evidence type="ECO:0000313" key="4">
    <source>
        <dbReference type="EMBL" id="CAE0644431.1"/>
    </source>
</evidence>
<comment type="pathway">
    <text evidence="1">Cofactor biosynthesis; molybdopterin biosynthesis.</text>
</comment>
<dbReference type="InterPro" id="IPR010038">
    <property type="entry name" value="MoaD_arc-typ"/>
</dbReference>
<dbReference type="FunFam" id="3.10.20.30:FF:000010">
    <property type="entry name" value="Molybdopterin synthase sulfur carrier subunit"/>
    <property type="match status" value="1"/>
</dbReference>
<keyword evidence="2" id="KW-0547">Nucleotide-binding</keyword>
<dbReference type="InterPro" id="IPR016155">
    <property type="entry name" value="Mopterin_synth/thiamin_S_b"/>
</dbReference>
<dbReference type="InterPro" id="IPR003749">
    <property type="entry name" value="ThiS/MoaD-like"/>
</dbReference>
<dbReference type="Pfam" id="PF02597">
    <property type="entry name" value="ThiS"/>
    <property type="match status" value="1"/>
</dbReference>
<dbReference type="NCBIfam" id="TIGR01687">
    <property type="entry name" value="moaD_arch"/>
    <property type="match status" value="1"/>
</dbReference>
<dbReference type="PANTHER" id="PTHR33359">
    <property type="entry name" value="MOLYBDOPTERIN SYNTHASE SULFUR CARRIER SUBUNIT"/>
    <property type="match status" value="1"/>
</dbReference>
<dbReference type="GO" id="GO:1990133">
    <property type="term" value="C:molybdopterin adenylyltransferase complex"/>
    <property type="evidence" value="ECO:0007669"/>
    <property type="project" value="TreeGrafter"/>
</dbReference>
<name>A0A6V3INM5_9EUKA</name>
<protein>
    <recommendedName>
        <fullName evidence="6">MOCS2A</fullName>
    </recommendedName>
</protein>
<reference evidence="5" key="1">
    <citation type="submission" date="2021-01" db="EMBL/GenBank/DDBJ databases">
        <authorList>
            <person name="Corre E."/>
            <person name="Pelletier E."/>
            <person name="Niang G."/>
            <person name="Scheremetjew M."/>
            <person name="Finn R."/>
            <person name="Kale V."/>
            <person name="Holt S."/>
            <person name="Cochrane G."/>
            <person name="Meng A."/>
            <person name="Brown T."/>
            <person name="Cohen L."/>
        </authorList>
    </citation>
    <scope>NUCLEOTIDE SEQUENCE</scope>
    <source>
        <strain evidence="5">CCCM811</strain>
    </source>
</reference>
<keyword evidence="3" id="KW-0501">Molybdenum cofactor biosynthesis</keyword>
<dbReference type="Gene3D" id="3.10.20.30">
    <property type="match status" value="1"/>
</dbReference>
<dbReference type="AlphaFoldDB" id="A0A6V3INM5"/>
<dbReference type="SUPFAM" id="SSF54285">
    <property type="entry name" value="MoaD/ThiS"/>
    <property type="match status" value="1"/>
</dbReference>
<accession>A0A6V3INM5</accession>
<gene>
    <name evidence="4" type="ORF">LGLO00237_LOCUS686</name>
    <name evidence="5" type="ORF">LGLO00237_LOCUS688</name>
</gene>
<evidence type="ECO:0000256" key="2">
    <source>
        <dbReference type="ARBA" id="ARBA00022741"/>
    </source>
</evidence>